<name>A0ABW7I734_9RHOB</name>
<dbReference type="Gene3D" id="2.40.160.10">
    <property type="entry name" value="Porin"/>
    <property type="match status" value="1"/>
</dbReference>
<accession>A0ABW7I734</accession>
<dbReference type="RefSeq" id="WP_377170961.1">
    <property type="nucleotide sequence ID" value="NZ_JBHTJC010000002.1"/>
</dbReference>
<proteinExistence type="predicted"/>
<evidence type="ECO:0000313" key="3">
    <source>
        <dbReference type="Proteomes" id="UP001607157"/>
    </source>
</evidence>
<comment type="caution">
    <text evidence="2">The sequence shown here is derived from an EMBL/GenBank/DDBJ whole genome shotgun (WGS) entry which is preliminary data.</text>
</comment>
<sequence length="412" mass="42193">MTRNAEWILHNVLLCGTSHKNYLLGTSALALGAVISAPVSAQEWNVPFTGFMSQHVGYADLSGSALAAGGDFDGVDIHSSTEIIFTPSITLDNGLTFGVNASLEGENTGQEIDESYFSISGDTLGKVVIGSENPAGYTMMVSAPIVTAMYINSPSISTFIPFSAAYPGGFLQAGLTSFTEVAGNDDVQRLSYYTPSFNGLTLGISYAPTGMNNVANSFGVDKNTVLSDIFDIGANYTQTFGSTSVSLAARYGVGSVASIIPAVAASAGPDGLDGTADDIAATAAALNPDGDPETWGIGAQIGFGDFMVGGSYAENDNGGALGAGDSSGWNFGATYDAPGAWSFEVVAYLGETDIGATNAEYNAYRIGASRDLGPGVDWDIYVVQLDADDGVPGAAGLDVEGTVLGTGINLSF</sequence>
<evidence type="ECO:0000259" key="1">
    <source>
        <dbReference type="Pfam" id="PF13609"/>
    </source>
</evidence>
<dbReference type="Proteomes" id="UP001607157">
    <property type="component" value="Unassembled WGS sequence"/>
</dbReference>
<feature type="domain" description="Porin" evidence="1">
    <location>
        <begin position="28"/>
        <end position="389"/>
    </location>
</feature>
<keyword evidence="3" id="KW-1185">Reference proteome</keyword>
<dbReference type="InterPro" id="IPR023614">
    <property type="entry name" value="Porin_dom_sf"/>
</dbReference>
<dbReference type="Pfam" id="PF13609">
    <property type="entry name" value="Porin_4"/>
    <property type="match status" value="1"/>
</dbReference>
<evidence type="ECO:0000313" key="2">
    <source>
        <dbReference type="EMBL" id="MFH0253888.1"/>
    </source>
</evidence>
<reference evidence="2 3" key="1">
    <citation type="submission" date="2024-10" db="EMBL/GenBank/DDBJ databases">
        <authorList>
            <person name="Yang X.-N."/>
        </authorList>
    </citation>
    <scope>NUCLEOTIDE SEQUENCE [LARGE SCALE GENOMIC DNA]</scope>
    <source>
        <strain evidence="2 3">CAU 1059</strain>
    </source>
</reference>
<dbReference type="InterPro" id="IPR033900">
    <property type="entry name" value="Gram_neg_porin_domain"/>
</dbReference>
<gene>
    <name evidence="2" type="ORF">ACGRVM_08280</name>
</gene>
<dbReference type="EMBL" id="JBIHMM010000002">
    <property type="protein sequence ID" value="MFH0253888.1"/>
    <property type="molecule type" value="Genomic_DNA"/>
</dbReference>
<dbReference type="SUPFAM" id="SSF56935">
    <property type="entry name" value="Porins"/>
    <property type="match status" value="1"/>
</dbReference>
<organism evidence="2 3">
    <name type="scientific">Roseovarius aquimarinus</name>
    <dbReference type="NCBI Taxonomy" id="1229156"/>
    <lineage>
        <taxon>Bacteria</taxon>
        <taxon>Pseudomonadati</taxon>
        <taxon>Pseudomonadota</taxon>
        <taxon>Alphaproteobacteria</taxon>
        <taxon>Rhodobacterales</taxon>
        <taxon>Roseobacteraceae</taxon>
        <taxon>Roseovarius</taxon>
    </lineage>
</organism>
<protein>
    <submittedName>
        <fullName evidence="2">Porin</fullName>
    </submittedName>
</protein>